<evidence type="ECO:0000256" key="5">
    <source>
        <dbReference type="SAM" id="MobiDB-lite"/>
    </source>
</evidence>
<dbReference type="PANTHER" id="PTHR21016:SF25">
    <property type="entry name" value="TM2 DOMAIN-CONTAINING PROTEIN DDB_G0277895-RELATED"/>
    <property type="match status" value="1"/>
</dbReference>
<feature type="compositionally biased region" description="Low complexity" evidence="5">
    <location>
        <begin position="13"/>
        <end position="43"/>
    </location>
</feature>
<reference evidence="8 9" key="1">
    <citation type="submission" date="2018-11" db="EMBL/GenBank/DDBJ databases">
        <title>Sequencing the genomes of 1000 actinobacteria strains.</title>
        <authorList>
            <person name="Klenk H.-P."/>
        </authorList>
    </citation>
    <scope>NUCLEOTIDE SEQUENCE [LARGE SCALE GENOMIC DNA]</scope>
    <source>
        <strain evidence="8 9">DSM 11294</strain>
    </source>
</reference>
<dbReference type="RefSeq" id="WP_123303011.1">
    <property type="nucleotide sequence ID" value="NZ_RKHK01000001.1"/>
</dbReference>
<dbReference type="EMBL" id="RKHK01000001">
    <property type="protein sequence ID" value="ROR72456.1"/>
    <property type="molecule type" value="Genomic_DNA"/>
</dbReference>
<feature type="transmembrane region" description="Helical" evidence="6">
    <location>
        <begin position="103"/>
        <end position="122"/>
    </location>
</feature>
<dbReference type="Pfam" id="PF05154">
    <property type="entry name" value="TM2"/>
    <property type="match status" value="1"/>
</dbReference>
<protein>
    <submittedName>
        <fullName evidence="8">TM2 domain-containing protein</fullName>
    </submittedName>
</protein>
<feature type="transmembrane region" description="Helical" evidence="6">
    <location>
        <begin position="73"/>
        <end position="91"/>
    </location>
</feature>
<name>A0A3N2BB26_9MICO</name>
<dbReference type="InterPro" id="IPR050932">
    <property type="entry name" value="TM2D1-3-like"/>
</dbReference>
<evidence type="ECO:0000313" key="8">
    <source>
        <dbReference type="EMBL" id="ROR72456.1"/>
    </source>
</evidence>
<organism evidence="8 9">
    <name type="scientific">Bogoriella caseilytica</name>
    <dbReference type="NCBI Taxonomy" id="56055"/>
    <lineage>
        <taxon>Bacteria</taxon>
        <taxon>Bacillati</taxon>
        <taxon>Actinomycetota</taxon>
        <taxon>Actinomycetes</taxon>
        <taxon>Micrococcales</taxon>
        <taxon>Bogoriellaceae</taxon>
        <taxon>Bogoriella</taxon>
    </lineage>
</organism>
<keyword evidence="9" id="KW-1185">Reference proteome</keyword>
<evidence type="ECO:0000256" key="1">
    <source>
        <dbReference type="ARBA" id="ARBA00004141"/>
    </source>
</evidence>
<dbReference type="OrthoDB" id="2004788at2"/>
<keyword evidence="2 6" id="KW-0812">Transmembrane</keyword>
<evidence type="ECO:0000256" key="4">
    <source>
        <dbReference type="ARBA" id="ARBA00023136"/>
    </source>
</evidence>
<keyword evidence="3 6" id="KW-1133">Transmembrane helix</keyword>
<feature type="compositionally biased region" description="Pro residues" evidence="5">
    <location>
        <begin position="1"/>
        <end position="12"/>
    </location>
</feature>
<feature type="domain" description="TM2" evidence="7">
    <location>
        <begin position="69"/>
        <end position="118"/>
    </location>
</feature>
<gene>
    <name evidence="8" type="ORF">EDD31_0807</name>
</gene>
<proteinExistence type="predicted"/>
<evidence type="ECO:0000256" key="6">
    <source>
        <dbReference type="SAM" id="Phobius"/>
    </source>
</evidence>
<dbReference type="AlphaFoldDB" id="A0A3N2BB26"/>
<evidence type="ECO:0000256" key="3">
    <source>
        <dbReference type="ARBA" id="ARBA00022989"/>
    </source>
</evidence>
<dbReference type="PANTHER" id="PTHR21016">
    <property type="entry name" value="BETA-AMYLOID BINDING PROTEIN-RELATED"/>
    <property type="match status" value="1"/>
</dbReference>
<evidence type="ECO:0000256" key="2">
    <source>
        <dbReference type="ARBA" id="ARBA00022692"/>
    </source>
</evidence>
<comment type="caution">
    <text evidence="8">The sequence shown here is derived from an EMBL/GenBank/DDBJ whole genome shotgun (WGS) entry which is preliminary data.</text>
</comment>
<dbReference type="GO" id="GO:0016020">
    <property type="term" value="C:membrane"/>
    <property type="evidence" value="ECO:0007669"/>
    <property type="project" value="UniProtKB-SubCell"/>
</dbReference>
<sequence>MTIPTPGQPGPDQPGVQASGPQPGYGQQPGYSPAPGYGPQPAYNQYPGYSAQGAYSSPGYGFHPGYGPPKNHIVAVVLSILLGGFGVDRFYLGHVGLGVAKLLLSWLTFGVWWLIDVILIAAKATEGLKQINWEQ</sequence>
<dbReference type="InterPro" id="IPR007829">
    <property type="entry name" value="TM2"/>
</dbReference>
<dbReference type="Proteomes" id="UP000280668">
    <property type="component" value="Unassembled WGS sequence"/>
</dbReference>
<accession>A0A3N2BB26</accession>
<keyword evidence="4 6" id="KW-0472">Membrane</keyword>
<feature type="region of interest" description="Disordered" evidence="5">
    <location>
        <begin position="1"/>
        <end position="45"/>
    </location>
</feature>
<comment type="subcellular location">
    <subcellularLocation>
        <location evidence="1">Membrane</location>
        <topology evidence="1">Multi-pass membrane protein</topology>
    </subcellularLocation>
</comment>
<evidence type="ECO:0000259" key="7">
    <source>
        <dbReference type="Pfam" id="PF05154"/>
    </source>
</evidence>
<evidence type="ECO:0000313" key="9">
    <source>
        <dbReference type="Proteomes" id="UP000280668"/>
    </source>
</evidence>